<dbReference type="InterPro" id="IPR011990">
    <property type="entry name" value="TPR-like_helical_dom_sf"/>
</dbReference>
<feature type="domain" description="SusD-like N-terminal" evidence="8">
    <location>
        <begin position="99"/>
        <end position="209"/>
    </location>
</feature>
<keyword evidence="5" id="KW-0998">Cell outer membrane</keyword>
<dbReference type="Proteomes" id="UP001501508">
    <property type="component" value="Unassembled WGS sequence"/>
</dbReference>
<feature type="chain" id="PRO_5046336201" evidence="6">
    <location>
        <begin position="18"/>
        <end position="542"/>
    </location>
</feature>
<dbReference type="Gene3D" id="1.25.40.390">
    <property type="match status" value="1"/>
</dbReference>
<evidence type="ECO:0000256" key="5">
    <source>
        <dbReference type="ARBA" id="ARBA00023237"/>
    </source>
</evidence>
<dbReference type="Pfam" id="PF14322">
    <property type="entry name" value="SusD-like_3"/>
    <property type="match status" value="1"/>
</dbReference>
<proteinExistence type="inferred from homology"/>
<feature type="signal peptide" evidence="6">
    <location>
        <begin position="1"/>
        <end position="17"/>
    </location>
</feature>
<dbReference type="InterPro" id="IPR033985">
    <property type="entry name" value="SusD-like_N"/>
</dbReference>
<sequence length="542" mass="61963">MKKYISALPVIILLAFAAGCNNDFMERVPPDKINDANFWKKPSDLKSYANQFYPSLIDANTFWRADNQSDNQCPSSLDGFIWGQYVVPSSGGGWAKSDWAQIRSCNYFLKQYRSVEGNPDEINTYVAEIYFFKAFFYYQKLRQFGDVPWLNDVLQINSEALMAPRDSRKIVADSIAFYLDKAAGYLPDTSPEGRITRYAALALKSRVCLFEGTYRKYRDLGDHEKMLQASAAAALDVMSSSKFGVYTTGDAGSDYYNLFIAENLANNPEAIMVRTYATDKLMHNLNRILSEPQTGFSKDFAESYLCKDGKPIAVSPLYKGDAKFSDEFINRDPRMLQTIYTADRPILVTAAGEARYQEVPEFNNQRCNTGYRIVKFYSPKERDLEQGRSVKPVFVFRYSEVLLNYAEALAELNSCTQAVLDESVNLLRARVGMPKLKTEVGYTDPSWPKWEAAVSPLINEIRRERRVELAAEGFRFDDIRRWKAGVLLENVKTYSGARDPQTNAYRALYPGNIRSWKNKLYLYPIPSIELTLNPQIRQNPEW</sequence>
<feature type="domain" description="RagB/SusD" evidence="7">
    <location>
        <begin position="295"/>
        <end position="542"/>
    </location>
</feature>
<evidence type="ECO:0000259" key="8">
    <source>
        <dbReference type="Pfam" id="PF14322"/>
    </source>
</evidence>
<protein>
    <submittedName>
        <fullName evidence="9">RagB/SusD family nutrient uptake outer membrane protein</fullName>
    </submittedName>
</protein>
<keyword evidence="10" id="KW-1185">Reference proteome</keyword>
<name>A0ABP8LYK6_9BACT</name>
<dbReference type="SUPFAM" id="SSF48452">
    <property type="entry name" value="TPR-like"/>
    <property type="match status" value="1"/>
</dbReference>
<dbReference type="InterPro" id="IPR012944">
    <property type="entry name" value="SusD_RagB_dom"/>
</dbReference>
<keyword evidence="4" id="KW-0472">Membrane</keyword>
<comment type="similarity">
    <text evidence="2">Belongs to the SusD family.</text>
</comment>
<keyword evidence="3 6" id="KW-0732">Signal</keyword>
<comment type="caution">
    <text evidence="9">The sequence shown here is derived from an EMBL/GenBank/DDBJ whole genome shotgun (WGS) entry which is preliminary data.</text>
</comment>
<evidence type="ECO:0000313" key="9">
    <source>
        <dbReference type="EMBL" id="GAA4438930.1"/>
    </source>
</evidence>
<evidence type="ECO:0000313" key="10">
    <source>
        <dbReference type="Proteomes" id="UP001501508"/>
    </source>
</evidence>
<evidence type="ECO:0000256" key="3">
    <source>
        <dbReference type="ARBA" id="ARBA00022729"/>
    </source>
</evidence>
<reference evidence="10" key="1">
    <citation type="journal article" date="2019" name="Int. J. Syst. Evol. Microbiol.">
        <title>The Global Catalogue of Microorganisms (GCM) 10K type strain sequencing project: providing services to taxonomists for standard genome sequencing and annotation.</title>
        <authorList>
            <consortium name="The Broad Institute Genomics Platform"/>
            <consortium name="The Broad Institute Genome Sequencing Center for Infectious Disease"/>
            <person name="Wu L."/>
            <person name="Ma J."/>
        </authorList>
    </citation>
    <scope>NUCLEOTIDE SEQUENCE [LARGE SCALE GENOMIC DNA]</scope>
    <source>
        <strain evidence="10">JCM 31920</strain>
    </source>
</reference>
<accession>A0ABP8LYK6</accession>
<comment type="subcellular location">
    <subcellularLocation>
        <location evidence="1">Cell outer membrane</location>
    </subcellularLocation>
</comment>
<dbReference type="Pfam" id="PF07980">
    <property type="entry name" value="SusD_RagB"/>
    <property type="match status" value="1"/>
</dbReference>
<dbReference type="PROSITE" id="PS51257">
    <property type="entry name" value="PROKAR_LIPOPROTEIN"/>
    <property type="match status" value="1"/>
</dbReference>
<gene>
    <name evidence="9" type="ORF">GCM10023091_20340</name>
</gene>
<evidence type="ECO:0000256" key="4">
    <source>
        <dbReference type="ARBA" id="ARBA00023136"/>
    </source>
</evidence>
<dbReference type="EMBL" id="BAABEY010000020">
    <property type="protein sequence ID" value="GAA4438930.1"/>
    <property type="molecule type" value="Genomic_DNA"/>
</dbReference>
<dbReference type="RefSeq" id="WP_345028530.1">
    <property type="nucleotide sequence ID" value="NZ_BAABEY010000020.1"/>
</dbReference>
<evidence type="ECO:0000256" key="6">
    <source>
        <dbReference type="SAM" id="SignalP"/>
    </source>
</evidence>
<evidence type="ECO:0000256" key="2">
    <source>
        <dbReference type="ARBA" id="ARBA00006275"/>
    </source>
</evidence>
<organism evidence="9 10">
    <name type="scientific">Ravibacter arvi</name>
    <dbReference type="NCBI Taxonomy" id="2051041"/>
    <lineage>
        <taxon>Bacteria</taxon>
        <taxon>Pseudomonadati</taxon>
        <taxon>Bacteroidota</taxon>
        <taxon>Cytophagia</taxon>
        <taxon>Cytophagales</taxon>
        <taxon>Spirosomataceae</taxon>
        <taxon>Ravibacter</taxon>
    </lineage>
</organism>
<evidence type="ECO:0000256" key="1">
    <source>
        <dbReference type="ARBA" id="ARBA00004442"/>
    </source>
</evidence>
<evidence type="ECO:0000259" key="7">
    <source>
        <dbReference type="Pfam" id="PF07980"/>
    </source>
</evidence>